<dbReference type="EMBL" id="FWEW01003599">
    <property type="protein sequence ID" value="SLM39909.1"/>
    <property type="molecule type" value="Genomic_DNA"/>
</dbReference>
<proteinExistence type="predicted"/>
<feature type="domain" description="BZIP" evidence="3">
    <location>
        <begin position="287"/>
        <end position="338"/>
    </location>
</feature>
<evidence type="ECO:0000256" key="1">
    <source>
        <dbReference type="SAM" id="Coils"/>
    </source>
</evidence>
<evidence type="ECO:0000259" key="3">
    <source>
        <dbReference type="PROSITE" id="PS50217"/>
    </source>
</evidence>
<feature type="compositionally biased region" description="Polar residues" evidence="2">
    <location>
        <begin position="88"/>
        <end position="98"/>
    </location>
</feature>
<reference evidence="5" key="1">
    <citation type="submission" date="2017-03" db="EMBL/GenBank/DDBJ databases">
        <authorList>
            <person name="Sharma R."/>
            <person name="Thines M."/>
        </authorList>
    </citation>
    <scope>NUCLEOTIDE SEQUENCE [LARGE SCALE GENOMIC DNA]</scope>
</reference>
<feature type="region of interest" description="Disordered" evidence="2">
    <location>
        <begin position="228"/>
        <end position="283"/>
    </location>
</feature>
<dbReference type="Pfam" id="PF07716">
    <property type="entry name" value="bZIP_2"/>
    <property type="match status" value="1"/>
</dbReference>
<protein>
    <submittedName>
        <fullName evidence="4">Basic-leucine zipper domain</fullName>
    </submittedName>
</protein>
<dbReference type="SMART" id="SM00338">
    <property type="entry name" value="BRLZ"/>
    <property type="match status" value="1"/>
</dbReference>
<dbReference type="Proteomes" id="UP000192927">
    <property type="component" value="Unassembled WGS sequence"/>
</dbReference>
<dbReference type="InterPro" id="IPR004827">
    <property type="entry name" value="bZIP"/>
</dbReference>
<evidence type="ECO:0000313" key="4">
    <source>
        <dbReference type="EMBL" id="SLM39909.1"/>
    </source>
</evidence>
<dbReference type="CDD" id="cd12193">
    <property type="entry name" value="bZIP_GCN4"/>
    <property type="match status" value="1"/>
</dbReference>
<dbReference type="PROSITE" id="PS00036">
    <property type="entry name" value="BZIP_BASIC"/>
    <property type="match status" value="1"/>
</dbReference>
<evidence type="ECO:0000256" key="2">
    <source>
        <dbReference type="SAM" id="MobiDB-lite"/>
    </source>
</evidence>
<dbReference type="InterPro" id="IPR046347">
    <property type="entry name" value="bZIP_sf"/>
</dbReference>
<feature type="compositionally biased region" description="Low complexity" evidence="2">
    <location>
        <begin position="44"/>
        <end position="61"/>
    </location>
</feature>
<name>A0A1W5DAK9_9LECA</name>
<organism evidence="4 5">
    <name type="scientific">Lasallia pustulata</name>
    <dbReference type="NCBI Taxonomy" id="136370"/>
    <lineage>
        <taxon>Eukaryota</taxon>
        <taxon>Fungi</taxon>
        <taxon>Dikarya</taxon>
        <taxon>Ascomycota</taxon>
        <taxon>Pezizomycotina</taxon>
        <taxon>Lecanoromycetes</taxon>
        <taxon>OSLEUM clade</taxon>
        <taxon>Umbilicariomycetidae</taxon>
        <taxon>Umbilicariales</taxon>
        <taxon>Umbilicariaceae</taxon>
        <taxon>Lasallia</taxon>
    </lineage>
</organism>
<feature type="region of interest" description="Disordered" evidence="2">
    <location>
        <begin position="1"/>
        <end position="110"/>
    </location>
</feature>
<keyword evidence="5" id="KW-1185">Reference proteome</keyword>
<feature type="region of interest" description="Disordered" evidence="2">
    <location>
        <begin position="123"/>
        <end position="149"/>
    </location>
</feature>
<feature type="compositionally biased region" description="Polar residues" evidence="2">
    <location>
        <begin position="27"/>
        <end position="37"/>
    </location>
</feature>
<feature type="region of interest" description="Disordered" evidence="2">
    <location>
        <begin position="326"/>
        <end position="346"/>
    </location>
</feature>
<feature type="compositionally biased region" description="Polar residues" evidence="2">
    <location>
        <begin position="135"/>
        <end position="148"/>
    </location>
</feature>
<dbReference type="PROSITE" id="PS50217">
    <property type="entry name" value="BZIP"/>
    <property type="match status" value="1"/>
</dbReference>
<accession>A0A1W5DAK9</accession>
<feature type="compositionally biased region" description="Low complexity" evidence="2">
    <location>
        <begin position="233"/>
        <end position="253"/>
    </location>
</feature>
<sequence length="346" mass="37148">MASQTPIAAAPFAKYTNGFRTIRPGPKNSSTSPQRFSPTGHFYASSAPSSSSAIQQQQSSSTRPPVPLFHSVSSGDVHHHRQQQQQQPLPNVFTSSNPPGEELDGMDGFTEFVNDIYNDRQCPKLPLDSADFENSDVSGQSSEPQTVSPLELLLDSVSAPPSATLTNVSTPGYSPWESPLFTNSADTSPSYVLDEIGENFSFSLFPDSGSLGANDVFSSPAMEDLKSNNAVAPAMSRNPSSSSHSPFLGRSPSQGRHSSVAGVNARKRTKPLPPIALGDPTDLVSVKRARNTAAARKSRQKKSQLLEDLEEQVGELKSMNAHLQTENAHLKSEAARWKTIARGNGD</sequence>
<feature type="coiled-coil region" evidence="1">
    <location>
        <begin position="292"/>
        <end position="326"/>
    </location>
</feature>
<evidence type="ECO:0000313" key="5">
    <source>
        <dbReference type="Proteomes" id="UP000192927"/>
    </source>
</evidence>
<keyword evidence="1" id="KW-0175">Coiled coil</keyword>
<dbReference type="GO" id="GO:0003700">
    <property type="term" value="F:DNA-binding transcription factor activity"/>
    <property type="evidence" value="ECO:0007669"/>
    <property type="project" value="InterPro"/>
</dbReference>
<dbReference type="SUPFAM" id="SSF57959">
    <property type="entry name" value="Leucine zipper domain"/>
    <property type="match status" value="1"/>
</dbReference>
<dbReference type="AlphaFoldDB" id="A0A1W5DAK9"/>
<dbReference type="Gene3D" id="3.30.160.60">
    <property type="entry name" value="Classic Zinc Finger"/>
    <property type="match status" value="1"/>
</dbReference>